<evidence type="ECO:0000313" key="4">
    <source>
        <dbReference type="EMBL" id="SMC27792.1"/>
    </source>
</evidence>
<dbReference type="CDD" id="cd00093">
    <property type="entry name" value="HTH_XRE"/>
    <property type="match status" value="1"/>
</dbReference>
<gene>
    <name evidence="4" type="ORF">SAMN02746041_03067</name>
</gene>
<feature type="domain" description="HTH cro/C1-type" evidence="3">
    <location>
        <begin position="20"/>
        <end position="74"/>
    </location>
</feature>
<dbReference type="InterPro" id="IPR010982">
    <property type="entry name" value="Lambda_DNA-bd_dom_sf"/>
</dbReference>
<dbReference type="EMBL" id="FWXF01000024">
    <property type="protein sequence ID" value="SMC27792.1"/>
    <property type="molecule type" value="Genomic_DNA"/>
</dbReference>
<dbReference type="GO" id="GO:0005829">
    <property type="term" value="C:cytosol"/>
    <property type="evidence" value="ECO:0007669"/>
    <property type="project" value="TreeGrafter"/>
</dbReference>
<name>A0A1W1XVA1_9BACT</name>
<dbReference type="GO" id="GO:0003700">
    <property type="term" value="F:DNA-binding transcription factor activity"/>
    <property type="evidence" value="ECO:0007669"/>
    <property type="project" value="TreeGrafter"/>
</dbReference>
<evidence type="ECO:0000259" key="3">
    <source>
        <dbReference type="PROSITE" id="PS50943"/>
    </source>
</evidence>
<evidence type="ECO:0000259" key="2">
    <source>
        <dbReference type="PROSITE" id="PS50042"/>
    </source>
</evidence>
<reference evidence="4 5" key="1">
    <citation type="submission" date="2017-04" db="EMBL/GenBank/DDBJ databases">
        <authorList>
            <person name="Afonso C.L."/>
            <person name="Miller P.J."/>
            <person name="Scott M.A."/>
            <person name="Spackman E."/>
            <person name="Goraichik I."/>
            <person name="Dimitrov K.M."/>
            <person name="Suarez D.L."/>
            <person name="Swayne D.E."/>
        </authorList>
    </citation>
    <scope>NUCLEOTIDE SEQUENCE [LARGE SCALE GENOMIC DNA]</scope>
    <source>
        <strain evidence="4 5">DSM 13146</strain>
    </source>
</reference>
<dbReference type="InterPro" id="IPR001387">
    <property type="entry name" value="Cro/C1-type_HTH"/>
</dbReference>
<keyword evidence="5" id="KW-1185">Reference proteome</keyword>
<evidence type="ECO:0000256" key="1">
    <source>
        <dbReference type="ARBA" id="ARBA00023125"/>
    </source>
</evidence>
<dbReference type="InterPro" id="IPR011051">
    <property type="entry name" value="RmlC_Cupin_sf"/>
</dbReference>
<evidence type="ECO:0000313" key="5">
    <source>
        <dbReference type="Proteomes" id="UP000192783"/>
    </source>
</evidence>
<dbReference type="PROSITE" id="PS50042">
    <property type="entry name" value="CNMP_BINDING_3"/>
    <property type="match status" value="1"/>
</dbReference>
<dbReference type="Pfam" id="PF07883">
    <property type="entry name" value="Cupin_2"/>
    <property type="match status" value="1"/>
</dbReference>
<dbReference type="OrthoDB" id="5343295at2"/>
<dbReference type="SMART" id="SM00530">
    <property type="entry name" value="HTH_XRE"/>
    <property type="match status" value="1"/>
</dbReference>
<dbReference type="InterPro" id="IPR050807">
    <property type="entry name" value="TransReg_Diox_bact_type"/>
</dbReference>
<sequence>MAGQDDIQLAVKALKIGQKVRDLRQQYKYTLQDLAQKTGLSKPFLSQIENDHVVPPIATLMKLARALNVGLAHFFQDEASDEKVSITRPEERTKIERRPHQSKRDVNYIYESLEFRKRSKHMEPFLVEFHIQDADQMVFQSHSGEEFLYILEGELEFRTVDRVEVLRPGDSIYFDSDVSHSFRCLSERPARAVAVLYNPSN</sequence>
<dbReference type="Pfam" id="PF01381">
    <property type="entry name" value="HTH_3"/>
    <property type="match status" value="1"/>
</dbReference>
<dbReference type="AlphaFoldDB" id="A0A1W1XVA1"/>
<dbReference type="Gene3D" id="2.60.120.10">
    <property type="entry name" value="Jelly Rolls"/>
    <property type="match status" value="1"/>
</dbReference>
<dbReference type="STRING" id="1121390.SAMN02746041_03067"/>
<organism evidence="4 5">
    <name type="scientific">Desulfacinum hydrothermale DSM 13146</name>
    <dbReference type="NCBI Taxonomy" id="1121390"/>
    <lineage>
        <taxon>Bacteria</taxon>
        <taxon>Pseudomonadati</taxon>
        <taxon>Thermodesulfobacteriota</taxon>
        <taxon>Syntrophobacteria</taxon>
        <taxon>Syntrophobacterales</taxon>
        <taxon>Syntrophobacteraceae</taxon>
        <taxon>Desulfacinum</taxon>
    </lineage>
</organism>
<accession>A0A1W1XVA1</accession>
<dbReference type="PROSITE" id="PS50943">
    <property type="entry name" value="HTH_CROC1"/>
    <property type="match status" value="1"/>
</dbReference>
<dbReference type="PANTHER" id="PTHR46797">
    <property type="entry name" value="HTH-TYPE TRANSCRIPTIONAL REGULATOR"/>
    <property type="match status" value="1"/>
</dbReference>
<keyword evidence="1" id="KW-0238">DNA-binding</keyword>
<proteinExistence type="predicted"/>
<dbReference type="Gene3D" id="1.10.260.40">
    <property type="entry name" value="lambda repressor-like DNA-binding domains"/>
    <property type="match status" value="1"/>
</dbReference>
<dbReference type="PANTHER" id="PTHR46797:SF19">
    <property type="entry name" value="BLL2473 PROTEIN"/>
    <property type="match status" value="1"/>
</dbReference>
<dbReference type="CDD" id="cd02209">
    <property type="entry name" value="cupin_XRE_C"/>
    <property type="match status" value="1"/>
</dbReference>
<dbReference type="SUPFAM" id="SSF51182">
    <property type="entry name" value="RmlC-like cupins"/>
    <property type="match status" value="1"/>
</dbReference>
<dbReference type="InterPro" id="IPR014710">
    <property type="entry name" value="RmlC-like_jellyroll"/>
</dbReference>
<dbReference type="InterPro" id="IPR000595">
    <property type="entry name" value="cNMP-bd_dom"/>
</dbReference>
<protein>
    <submittedName>
        <fullName evidence="4">Transcriptional regulator, XRE family with cupin sensor</fullName>
    </submittedName>
</protein>
<dbReference type="RefSeq" id="WP_084058990.1">
    <property type="nucleotide sequence ID" value="NZ_FWXF01000024.1"/>
</dbReference>
<dbReference type="SUPFAM" id="SSF47413">
    <property type="entry name" value="lambda repressor-like DNA-binding domains"/>
    <property type="match status" value="1"/>
</dbReference>
<dbReference type="Proteomes" id="UP000192783">
    <property type="component" value="Unassembled WGS sequence"/>
</dbReference>
<feature type="domain" description="Cyclic nucleotide-binding" evidence="2">
    <location>
        <begin position="109"/>
        <end position="172"/>
    </location>
</feature>
<dbReference type="GO" id="GO:0003677">
    <property type="term" value="F:DNA binding"/>
    <property type="evidence" value="ECO:0007669"/>
    <property type="project" value="UniProtKB-KW"/>
</dbReference>
<dbReference type="InterPro" id="IPR013096">
    <property type="entry name" value="Cupin_2"/>
</dbReference>